<feature type="compositionally biased region" description="Low complexity" evidence="1">
    <location>
        <begin position="12"/>
        <end position="24"/>
    </location>
</feature>
<evidence type="ECO:0000256" key="1">
    <source>
        <dbReference type="SAM" id="MobiDB-lite"/>
    </source>
</evidence>
<comment type="caution">
    <text evidence="2">The sequence shown here is derived from an EMBL/GenBank/DDBJ whole genome shotgun (WGS) entry which is preliminary data.</text>
</comment>
<accession>A0A8T9BDS6</accession>
<evidence type="ECO:0000313" key="3">
    <source>
        <dbReference type="Proteomes" id="UP000469559"/>
    </source>
</evidence>
<feature type="compositionally biased region" description="Polar residues" evidence="1">
    <location>
        <begin position="1"/>
        <end position="11"/>
    </location>
</feature>
<sequence>MATHTTEQVAITTEHTQTTTTTTTVSHDIPTQHPTSGTSPSTLPPVSIPDGRRNSQGEVLKSPTETWKPNMARTQSWNQEDLKRRFYAGSLDPATSRALEGEEKGFTEVREEDEGVMIKESEKHHHQWTFGKIGGYGSGGNTAV</sequence>
<gene>
    <name evidence="2" type="ORF">LARI1_G005917</name>
</gene>
<evidence type="ECO:0000313" key="2">
    <source>
        <dbReference type="EMBL" id="TVY16392.1"/>
    </source>
</evidence>
<dbReference type="OrthoDB" id="5425892at2759"/>
<dbReference type="EMBL" id="QGMF01000374">
    <property type="protein sequence ID" value="TVY16392.1"/>
    <property type="molecule type" value="Genomic_DNA"/>
</dbReference>
<dbReference type="AlphaFoldDB" id="A0A8T9BDS6"/>
<reference evidence="2 3" key="1">
    <citation type="submission" date="2018-05" db="EMBL/GenBank/DDBJ databases">
        <title>Whole genome sequencing for identification of molecular markers to develop diagnostic detection tools for the regulated plant pathogen Lachnellula willkommii.</title>
        <authorList>
            <person name="Giroux E."/>
            <person name="Bilodeau G."/>
        </authorList>
    </citation>
    <scope>NUCLEOTIDE SEQUENCE [LARGE SCALE GENOMIC DNA]</scope>
    <source>
        <strain evidence="2 3">CBS 203.66</strain>
    </source>
</reference>
<keyword evidence="3" id="KW-1185">Reference proteome</keyword>
<organism evidence="2 3">
    <name type="scientific">Lachnellula arida</name>
    <dbReference type="NCBI Taxonomy" id="1316785"/>
    <lineage>
        <taxon>Eukaryota</taxon>
        <taxon>Fungi</taxon>
        <taxon>Dikarya</taxon>
        <taxon>Ascomycota</taxon>
        <taxon>Pezizomycotina</taxon>
        <taxon>Leotiomycetes</taxon>
        <taxon>Helotiales</taxon>
        <taxon>Lachnaceae</taxon>
        <taxon>Lachnellula</taxon>
    </lineage>
</organism>
<name>A0A8T9BDS6_9HELO</name>
<protein>
    <submittedName>
        <fullName evidence="2">Uncharacterized protein</fullName>
    </submittedName>
</protein>
<dbReference type="Proteomes" id="UP000469559">
    <property type="component" value="Unassembled WGS sequence"/>
</dbReference>
<proteinExistence type="predicted"/>
<feature type="region of interest" description="Disordered" evidence="1">
    <location>
        <begin position="1"/>
        <end position="65"/>
    </location>
</feature>